<feature type="compositionally biased region" description="Acidic residues" evidence="6">
    <location>
        <begin position="946"/>
        <end position="963"/>
    </location>
</feature>
<feature type="region of interest" description="Disordered" evidence="6">
    <location>
        <begin position="1452"/>
        <end position="1480"/>
    </location>
</feature>
<feature type="compositionally biased region" description="Basic and acidic residues" evidence="6">
    <location>
        <begin position="1016"/>
        <end position="1027"/>
    </location>
</feature>
<feature type="compositionally biased region" description="Low complexity" evidence="6">
    <location>
        <begin position="2157"/>
        <end position="2212"/>
    </location>
</feature>
<feature type="region of interest" description="Disordered" evidence="6">
    <location>
        <begin position="893"/>
        <end position="1083"/>
    </location>
</feature>
<name>A0A8D9ECD2_9HEMI</name>
<feature type="compositionally biased region" description="Polar residues" evidence="6">
    <location>
        <begin position="1452"/>
        <end position="1474"/>
    </location>
</feature>
<feature type="compositionally biased region" description="Basic and acidic residues" evidence="6">
    <location>
        <begin position="591"/>
        <end position="612"/>
    </location>
</feature>
<feature type="compositionally biased region" description="Polar residues" evidence="6">
    <location>
        <begin position="1361"/>
        <end position="1370"/>
    </location>
</feature>
<feature type="compositionally biased region" description="Polar residues" evidence="6">
    <location>
        <begin position="1772"/>
        <end position="1796"/>
    </location>
</feature>
<dbReference type="SUPFAM" id="SSF63748">
    <property type="entry name" value="Tudor/PWWP/MBT"/>
    <property type="match status" value="1"/>
</dbReference>
<feature type="compositionally biased region" description="Polar residues" evidence="6">
    <location>
        <begin position="1869"/>
        <end position="1887"/>
    </location>
</feature>
<dbReference type="InterPro" id="IPR012603">
    <property type="entry name" value="ARID4A/B_PWWP"/>
</dbReference>
<organism evidence="8">
    <name type="scientific">Cacopsylla melanoneura</name>
    <dbReference type="NCBI Taxonomy" id="428564"/>
    <lineage>
        <taxon>Eukaryota</taxon>
        <taxon>Metazoa</taxon>
        <taxon>Ecdysozoa</taxon>
        <taxon>Arthropoda</taxon>
        <taxon>Hexapoda</taxon>
        <taxon>Insecta</taxon>
        <taxon>Pterygota</taxon>
        <taxon>Neoptera</taxon>
        <taxon>Paraneoptera</taxon>
        <taxon>Hemiptera</taxon>
        <taxon>Sternorrhyncha</taxon>
        <taxon>Psylloidea</taxon>
        <taxon>Psyllidae</taxon>
        <taxon>Psyllinae</taxon>
        <taxon>Cacopsylla</taxon>
    </lineage>
</organism>
<dbReference type="SUPFAM" id="SSF46774">
    <property type="entry name" value="ARID-like"/>
    <property type="match status" value="1"/>
</dbReference>
<feature type="region of interest" description="Disordered" evidence="6">
    <location>
        <begin position="644"/>
        <end position="776"/>
    </location>
</feature>
<dbReference type="SMART" id="SM01014">
    <property type="entry name" value="ARID"/>
    <property type="match status" value="1"/>
</dbReference>
<feature type="compositionally biased region" description="Basic and acidic residues" evidence="6">
    <location>
        <begin position="689"/>
        <end position="714"/>
    </location>
</feature>
<feature type="compositionally biased region" description="Basic and acidic residues" evidence="6">
    <location>
        <begin position="451"/>
        <end position="460"/>
    </location>
</feature>
<sequence>MSSREVKKEKMGDDPPYLAVGTDVSAKYKGAFCEAKVRKVVRVVKCKVQLKYGGVAFVTDDQIKGSLRIGSTVEVKLPDKKDFVEASISNIKDLSQYTVVFDDGDITTLRRTALCLKSGRHFAESETLDQLPLTHPEHFSTPVMGASRRGRRGRGGNEDSSDDEDPIGRGGERQREVDIGKVVCVEVSEKKKTRDNWFPGLIVAPNAQDAVRIDVDEDYLVRSFKDGRYFTVPKKEATEFTRERGLKVDNPSLKLAVEKALQFLDKDELPPHWDRDLMFGLVDTDLEEDSDQMDSDSSDDEPREEKDHFVAQLYKFMDDRGTPINKGPVIQSRDVDLYRLFRVVHKLGGYNRVTNQNQWKLVTHKMGFGQSMSTVNNVKHAYKKFLHSFEDFYRKLGCTMVNHPRGNRRSNKSNRSLIRDKDRATPVQKESDRIRAEPGGSGVKTNTPGQKDADSSRGVKSESSIGNVEVRQLEAHRDAPAASEVKVEVKREDPEEPPSQSSAKKDQKTKEFEAKRERHVKEEAMRREKTRDKTASAAAAASKDPPPPPPPVVKEESFIPVTKKKLEDTYARVKSDEKPKSSIGILAKFSYKKDKEKRAPDGSEVKDKDRLNRVKKSLSKGSGGLMERQKRTIKETVKAFAKTLGFGGKGGGAGGVSGGGAAAGASVSGGGGTRKMSASTTTSGSGEEEERKKKDDGPGVEKKRISSGSRREDLALTTTPPPPTRKSSCSGGEEGKSSGRSNSRNKARKPEDEGSSDTGGPGCISPGDAGDGGPLEIVSPHKCISVGDKLKVYYGPNHKSKVTYEAKVLQTREEDGAEREYLVHYTGWNTRYDEWIRRNRIAENLSWTPARSSKRIGSKVEAAAPQPGSSPATATPTTPSVQRSLEVRMKQLLQQPGSSPATPTPTTPSVQRSLETPSSGAMMKGKLTPRRSSTRTSTRSARANTDDSEESDKDSGSESETETESGGSPVNRSMRSRRILSDEDKKPPSLSSPSPGGSKTRSSRKCKTEDEEEEDKEKQQEPEEVKTPTHSTPTHSQEESRKSLRLSARKKQEAEHDKRLGPESDSDSETETERMTDDGMKAKVLEIIEPLDDVYEFKEPEPFNFKQKKTISPPSGPATAGKAPKKNIGLFEDYDNLEEDSEDPISAAIQRVMDTCSETQGEDMDLLDSNSGDSDISNDSSTMCEMMKKRLQSEINTYEGPKSKMKSSTRGGGDSGTPSMRTRRSSESKSTSKAVGSDEKTKAQQRHKTEKTSSESNEKLNETVKPDTDPGTAGKAKKPDVESSSKSKKTETDTSGSSRTKKSDVESNTSGKTKKSDDTTPTSSKTSKKPEQEKETPETASMKPRKLETPEGSMKTRLNRTEGNSSPGSKTRSKTEQLREEAEDMDEGKRPGASLVRTKTALSDSKGKTVLSFKKTVETAAVDHLKTSSLANKMVPDNAKVLEPKVLTFTSMSKVTQSENESTPTALSKMSSVHSIDKSKKDLSVSKVKSKLIPMASPSMVDVMKSSKSSTDFSAQTEPHVLGEKDKPVNIPSPSLLYPKLQKIECEPSTLVETKSTDIPVLQRIECVLPKTPIKRDVIDPSKIDLIKISPNMPQLEKIDTLDAGTVEKKDPTAGIAAAVTPGKAAESGETHREDLKFPSFKFDDVTETPEKVFTPAIDTETSSPIRIDKIEFKMKPKAPSPLGFGKTSTRKLVRQRIDEVKATTSAVVAKEKKSPQPQPQPIVKKYGPSSNMSVSDSTGSRVENQDTKDKLATVSVSLSPKQTVEGGSPVTLISKNKESTPTSSNKPNESPTTSILGKIKEIPSSILSKNKDNTPTLSSKAKDSPAIVPSKVKDSPAIVSNKGKDIPAASISSRKDNTPSVLNKIKDTTTPVSSKSRENPSSNVSNKCKDISAPVSSKIKETPTPPSSKIKDTPTSVANKIKEVASTPVSSKIKESPVLKQMKVILTPASSKVKDPSTPLSQKIRDVASPVSAKIKDTPVLNKSKDSSIDTSTIRENAPTDTSTVKFLLIGQIKENSSISLKGKEISPSPSLVGNKTKDATPTKSKGSTMMLLNLRKDTSALVGLSKNKDTAPNVAVKAAKDTLSILPSKKQDTTVVTPKPKNNKDSLLPSTSRQSESPTKDSARIGQSPPTLSETNKQTRCENESDEKSIDKASVESSTKVSEESSTNVSLVSSTKVSVVSSSKASVESTKVSDGSGTKVSVVSSPSSTKVSEESSTKVSVVSSSKASVEPSTKPSMESSTKVSEESSTKL</sequence>
<dbReference type="EMBL" id="HBUF01513730">
    <property type="protein sequence ID" value="CAG6747314.1"/>
    <property type="molecule type" value="Transcribed_RNA"/>
</dbReference>
<dbReference type="SMART" id="SM00501">
    <property type="entry name" value="BRIGHT"/>
    <property type="match status" value="1"/>
</dbReference>
<dbReference type="SUPFAM" id="SSF54160">
    <property type="entry name" value="Chromo domain-like"/>
    <property type="match status" value="1"/>
</dbReference>
<dbReference type="CDD" id="cd16100">
    <property type="entry name" value="ARID"/>
    <property type="match status" value="1"/>
</dbReference>
<feature type="region of interest" description="Disordered" evidence="6">
    <location>
        <begin position="2082"/>
        <end position="2253"/>
    </location>
</feature>
<feature type="domain" description="ARID" evidence="7">
    <location>
        <begin position="303"/>
        <end position="394"/>
    </location>
</feature>
<feature type="region of interest" description="Disordered" evidence="6">
    <location>
        <begin position="850"/>
        <end position="881"/>
    </location>
</feature>
<protein>
    <submittedName>
        <fullName evidence="8">AT-rich interactive domain-containing protein 4B</fullName>
    </submittedName>
</protein>
<feature type="region of interest" description="Disordered" evidence="6">
    <location>
        <begin position="1704"/>
        <end position="1917"/>
    </location>
</feature>
<feature type="compositionally biased region" description="Basic and acidic residues" evidence="6">
    <location>
        <begin position="417"/>
        <end position="436"/>
    </location>
</feature>
<feature type="compositionally biased region" description="Polar residues" evidence="6">
    <location>
        <begin position="1806"/>
        <end position="1820"/>
    </location>
</feature>
<evidence type="ECO:0000259" key="7">
    <source>
        <dbReference type="PROSITE" id="PS51011"/>
    </source>
</evidence>
<feature type="compositionally biased region" description="Low complexity" evidence="6">
    <location>
        <begin position="2219"/>
        <end position="2244"/>
    </location>
</feature>
<feature type="compositionally biased region" description="Basic and acidic residues" evidence="6">
    <location>
        <begin position="1071"/>
        <end position="1083"/>
    </location>
</feature>
<accession>A0A8D9ECD2</accession>
<feature type="compositionally biased region" description="Basic and acidic residues" evidence="6">
    <location>
        <begin position="564"/>
        <end position="580"/>
    </location>
</feature>
<feature type="compositionally biased region" description="Polar residues" evidence="6">
    <location>
        <begin position="1729"/>
        <end position="1743"/>
    </location>
</feature>
<proteinExistence type="predicted"/>
<feature type="region of interest" description="Disordered" evidence="6">
    <location>
        <begin position="133"/>
        <end position="173"/>
    </location>
</feature>
<evidence type="ECO:0000256" key="6">
    <source>
        <dbReference type="SAM" id="MobiDB-lite"/>
    </source>
</evidence>
<feature type="compositionally biased region" description="Low complexity" evidence="6">
    <location>
        <begin position="1167"/>
        <end position="1181"/>
    </location>
</feature>
<feature type="compositionally biased region" description="Basic and acidic residues" evidence="6">
    <location>
        <begin position="1050"/>
        <end position="1062"/>
    </location>
</feature>
<dbReference type="GO" id="GO:0000976">
    <property type="term" value="F:transcription cis-regulatory region binding"/>
    <property type="evidence" value="ECO:0007669"/>
    <property type="project" value="TreeGrafter"/>
</dbReference>
<feature type="region of interest" description="Disordered" evidence="6">
    <location>
        <begin position="400"/>
        <end position="630"/>
    </location>
</feature>
<evidence type="ECO:0000256" key="4">
    <source>
        <dbReference type="ARBA" id="ARBA00023163"/>
    </source>
</evidence>
<dbReference type="InterPro" id="IPR036431">
    <property type="entry name" value="ARID_dom_sf"/>
</dbReference>
<dbReference type="InterPro" id="IPR016197">
    <property type="entry name" value="Chromo-like_dom_sf"/>
</dbReference>
<evidence type="ECO:0000256" key="1">
    <source>
        <dbReference type="ARBA" id="ARBA00022853"/>
    </source>
</evidence>
<dbReference type="Pfam" id="PF01388">
    <property type="entry name" value="ARID"/>
    <property type="match status" value="1"/>
</dbReference>
<dbReference type="PANTHER" id="PTHR13964:SF27">
    <property type="entry name" value="HAT-TRICK, ISOFORM D"/>
    <property type="match status" value="1"/>
</dbReference>
<feature type="compositionally biased region" description="Polar residues" evidence="6">
    <location>
        <begin position="910"/>
        <end position="919"/>
    </location>
</feature>
<dbReference type="SMART" id="SM00298">
    <property type="entry name" value="CHROMO"/>
    <property type="match status" value="1"/>
</dbReference>
<dbReference type="InterPro" id="IPR001606">
    <property type="entry name" value="ARID_dom"/>
</dbReference>
<evidence type="ECO:0000256" key="3">
    <source>
        <dbReference type="ARBA" id="ARBA00023125"/>
    </source>
</evidence>
<dbReference type="GO" id="GO:0006325">
    <property type="term" value="P:chromatin organization"/>
    <property type="evidence" value="ECO:0007669"/>
    <property type="project" value="UniProtKB-KW"/>
</dbReference>
<reference evidence="8" key="1">
    <citation type="submission" date="2021-05" db="EMBL/GenBank/DDBJ databases">
        <authorList>
            <person name="Alioto T."/>
            <person name="Alioto T."/>
            <person name="Gomez Garrido J."/>
        </authorList>
    </citation>
    <scope>NUCLEOTIDE SEQUENCE</scope>
</reference>
<dbReference type="FunFam" id="1.10.150.60:FF:000013">
    <property type="entry name" value="AT-rich interactive domain-containing protein 4B"/>
    <property type="match status" value="1"/>
</dbReference>
<feature type="compositionally biased region" description="Low complexity" evidence="6">
    <location>
        <begin position="988"/>
        <end position="999"/>
    </location>
</feature>
<dbReference type="PANTHER" id="PTHR13964">
    <property type="entry name" value="RBP-RELATED"/>
    <property type="match status" value="1"/>
</dbReference>
<feature type="compositionally biased region" description="Polar residues" evidence="6">
    <location>
        <begin position="2110"/>
        <end position="2119"/>
    </location>
</feature>
<dbReference type="Gene3D" id="1.10.150.60">
    <property type="entry name" value="ARID DNA-binding domain"/>
    <property type="match status" value="1"/>
</dbReference>
<keyword evidence="5" id="KW-0539">Nucleus</keyword>
<dbReference type="GO" id="GO:0005694">
    <property type="term" value="C:chromosome"/>
    <property type="evidence" value="ECO:0007669"/>
    <property type="project" value="UniProtKB-ARBA"/>
</dbReference>
<evidence type="ECO:0000256" key="5">
    <source>
        <dbReference type="ARBA" id="ARBA00023242"/>
    </source>
</evidence>
<feature type="compositionally biased region" description="Basic and acidic residues" evidence="6">
    <location>
        <begin position="503"/>
        <end position="534"/>
    </location>
</feature>
<feature type="compositionally biased region" description="Basic and acidic residues" evidence="6">
    <location>
        <begin position="1328"/>
        <end position="1337"/>
    </location>
</feature>
<dbReference type="InterPro" id="IPR025995">
    <property type="entry name" value="Tudor-knot"/>
</dbReference>
<dbReference type="Pfam" id="PF11717">
    <property type="entry name" value="Tudor-knot"/>
    <property type="match status" value="1"/>
</dbReference>
<dbReference type="GO" id="GO:0005634">
    <property type="term" value="C:nucleus"/>
    <property type="evidence" value="ECO:0007669"/>
    <property type="project" value="TreeGrafter"/>
</dbReference>
<dbReference type="InterPro" id="IPR051232">
    <property type="entry name" value="ARID/SWI1_ChromRemod"/>
</dbReference>
<feature type="region of interest" description="Disordered" evidence="6">
    <location>
        <begin position="2022"/>
        <end position="2049"/>
    </location>
</feature>
<keyword evidence="1" id="KW-0156">Chromatin regulator</keyword>
<dbReference type="Gene3D" id="2.30.30.140">
    <property type="match status" value="3"/>
</dbReference>
<feature type="region of interest" description="Disordered" evidence="6">
    <location>
        <begin position="1099"/>
        <end position="1404"/>
    </location>
</feature>
<dbReference type="GO" id="GO:0006357">
    <property type="term" value="P:regulation of transcription by RNA polymerase II"/>
    <property type="evidence" value="ECO:0007669"/>
    <property type="project" value="TreeGrafter"/>
</dbReference>
<dbReference type="Pfam" id="PF08169">
    <property type="entry name" value="RBB1NT"/>
    <property type="match status" value="1"/>
</dbReference>
<feature type="compositionally biased region" description="Basic and acidic residues" evidence="6">
    <location>
        <begin position="2139"/>
        <end position="2156"/>
    </location>
</feature>
<feature type="compositionally biased region" description="Basic and acidic residues" evidence="6">
    <location>
        <begin position="471"/>
        <end position="493"/>
    </location>
</feature>
<keyword evidence="3" id="KW-0238">DNA-binding</keyword>
<dbReference type="InterPro" id="IPR000953">
    <property type="entry name" value="Chromo/chromo_shadow_dom"/>
</dbReference>
<evidence type="ECO:0000256" key="2">
    <source>
        <dbReference type="ARBA" id="ARBA00023015"/>
    </source>
</evidence>
<dbReference type="PROSITE" id="PS51011">
    <property type="entry name" value="ARID"/>
    <property type="match status" value="1"/>
</dbReference>
<feature type="compositionally biased region" description="Gly residues" evidence="6">
    <location>
        <begin position="645"/>
        <end position="673"/>
    </location>
</feature>
<keyword evidence="2" id="KW-0805">Transcription regulation</keyword>
<feature type="compositionally biased region" description="Basic and acidic residues" evidence="6">
    <location>
        <begin position="1277"/>
        <end position="1292"/>
    </location>
</feature>
<evidence type="ECO:0000313" key="8">
    <source>
        <dbReference type="EMBL" id="CAG6747314.1"/>
    </source>
</evidence>
<dbReference type="CDD" id="cd20390">
    <property type="entry name" value="Tudor_ARID4_rpt2"/>
    <property type="match status" value="1"/>
</dbReference>
<feature type="compositionally biased region" description="Low complexity" evidence="6">
    <location>
        <begin position="862"/>
        <end position="880"/>
    </location>
</feature>
<keyword evidence="4" id="KW-0804">Transcription</keyword>
<feature type="compositionally biased region" description="Acidic residues" evidence="6">
    <location>
        <begin position="1132"/>
        <end position="1143"/>
    </location>
</feature>
<feature type="compositionally biased region" description="Basic and acidic residues" evidence="6">
    <location>
        <begin position="1250"/>
        <end position="1268"/>
    </location>
</feature>